<protein>
    <submittedName>
        <fullName evidence="1">Uncharacterized protein</fullName>
    </submittedName>
</protein>
<dbReference type="AlphaFoldDB" id="A0A1Y1X322"/>
<dbReference type="SUPFAM" id="SSF64376">
    <property type="entry name" value="YlxR-like"/>
    <property type="match status" value="1"/>
</dbReference>
<sequence length="334" mass="37845">MTGKPYSVVRFLRELKSRPGKARFVERKPAPRRFEYKLLPNFERELISTAQVKMLSSPLRKCVYNERVLPKDFLLRLVKAEVPETSQHVVVCDMGLGGKKLGKGKYVQSRRAVVEALYKDGRYNYVAQGAFYRADMHKHVGCLLATKTLSLMKNTLKQSRFANRMSWVNSHRTPTSPTSIHIDFKLHPIPSDWIYDASKGGVLTKGKGTANGIFLDTPGERLQFILRFPKGSLDSITPVADAEVKYQSSINSIEDLSEIMEYSDAQCANEDGTTTDHRVRVFNAARLYADQLGYVVNELQIDLDDQDEVVIGVVKSPETVNWAVSMLQLENYFK</sequence>
<dbReference type="Proteomes" id="UP000193498">
    <property type="component" value="Unassembled WGS sequence"/>
</dbReference>
<dbReference type="Gene3D" id="3.30.1230.10">
    <property type="entry name" value="YlxR-like"/>
    <property type="match status" value="1"/>
</dbReference>
<evidence type="ECO:0000313" key="1">
    <source>
        <dbReference type="EMBL" id="ORX80092.1"/>
    </source>
</evidence>
<proteinExistence type="predicted"/>
<dbReference type="EMBL" id="MCFE01000757">
    <property type="protein sequence ID" value="ORX80092.1"/>
    <property type="molecule type" value="Genomic_DNA"/>
</dbReference>
<dbReference type="InParanoid" id="A0A1Y1X322"/>
<dbReference type="OrthoDB" id="3363286at2759"/>
<organism evidence="1 2">
    <name type="scientific">Basidiobolus meristosporus CBS 931.73</name>
    <dbReference type="NCBI Taxonomy" id="1314790"/>
    <lineage>
        <taxon>Eukaryota</taxon>
        <taxon>Fungi</taxon>
        <taxon>Fungi incertae sedis</taxon>
        <taxon>Zoopagomycota</taxon>
        <taxon>Entomophthoromycotina</taxon>
        <taxon>Basidiobolomycetes</taxon>
        <taxon>Basidiobolales</taxon>
        <taxon>Basidiobolaceae</taxon>
        <taxon>Basidiobolus</taxon>
    </lineage>
</organism>
<dbReference type="InterPro" id="IPR035931">
    <property type="entry name" value="YlxR-like_sf"/>
</dbReference>
<accession>A0A1Y1X322</accession>
<comment type="caution">
    <text evidence="1">The sequence shown here is derived from an EMBL/GenBank/DDBJ whole genome shotgun (WGS) entry which is preliminary data.</text>
</comment>
<dbReference type="STRING" id="1314790.A0A1Y1X322"/>
<gene>
    <name evidence="1" type="ORF">K493DRAFT_390296</name>
</gene>
<name>A0A1Y1X322_9FUNG</name>
<evidence type="ECO:0000313" key="2">
    <source>
        <dbReference type="Proteomes" id="UP000193498"/>
    </source>
</evidence>
<keyword evidence="2" id="KW-1185">Reference proteome</keyword>
<reference evidence="1 2" key="1">
    <citation type="submission" date="2016-07" db="EMBL/GenBank/DDBJ databases">
        <title>Pervasive Adenine N6-methylation of Active Genes in Fungi.</title>
        <authorList>
            <consortium name="DOE Joint Genome Institute"/>
            <person name="Mondo S.J."/>
            <person name="Dannebaum R.O."/>
            <person name="Kuo R.C."/>
            <person name="Labutti K."/>
            <person name="Haridas S."/>
            <person name="Kuo A."/>
            <person name="Salamov A."/>
            <person name="Ahrendt S.R."/>
            <person name="Lipzen A."/>
            <person name="Sullivan W."/>
            <person name="Andreopoulos W.B."/>
            <person name="Clum A."/>
            <person name="Lindquist E."/>
            <person name="Daum C."/>
            <person name="Ramamoorthy G.K."/>
            <person name="Gryganskyi A."/>
            <person name="Culley D."/>
            <person name="Magnuson J.K."/>
            <person name="James T.Y."/>
            <person name="O'Malley M.A."/>
            <person name="Stajich J.E."/>
            <person name="Spatafora J.W."/>
            <person name="Visel A."/>
            <person name="Grigoriev I.V."/>
        </authorList>
    </citation>
    <scope>NUCLEOTIDE SEQUENCE [LARGE SCALE GENOMIC DNA]</scope>
    <source>
        <strain evidence="1 2">CBS 931.73</strain>
    </source>
</reference>